<dbReference type="EMBL" id="LBXZ01000003">
    <property type="protein sequence ID" value="KKR40926.1"/>
    <property type="molecule type" value="Genomic_DNA"/>
</dbReference>
<gene>
    <name evidence="1" type="ORF">UT75_C0003G0056</name>
</gene>
<dbReference type="AlphaFoldDB" id="A0A0G0QU99"/>
<protein>
    <recommendedName>
        <fullName evidence="3">NlpC/P60 domain-containing protein</fullName>
    </recommendedName>
</protein>
<reference evidence="1 2" key="1">
    <citation type="journal article" date="2015" name="Nature">
        <title>rRNA introns, odd ribosomes, and small enigmatic genomes across a large radiation of phyla.</title>
        <authorList>
            <person name="Brown C.T."/>
            <person name="Hug L.A."/>
            <person name="Thomas B.C."/>
            <person name="Sharon I."/>
            <person name="Castelle C.J."/>
            <person name="Singh A."/>
            <person name="Wilkins M.J."/>
            <person name="Williams K.H."/>
            <person name="Banfield J.F."/>
        </authorList>
    </citation>
    <scope>NUCLEOTIDE SEQUENCE [LARGE SCALE GENOMIC DNA]</scope>
</reference>
<dbReference type="Gene3D" id="3.90.1720.10">
    <property type="entry name" value="endopeptidase domain like (from Nostoc punctiforme)"/>
    <property type="match status" value="1"/>
</dbReference>
<organism evidence="1 2">
    <name type="scientific">Candidatus Yanofskybacteria bacterium GW2011_GWE2_40_11</name>
    <dbReference type="NCBI Taxonomy" id="1619033"/>
    <lineage>
        <taxon>Bacteria</taxon>
        <taxon>Candidatus Yanofskyibacteriota</taxon>
    </lineage>
</organism>
<dbReference type="Proteomes" id="UP000034072">
    <property type="component" value="Unassembled WGS sequence"/>
</dbReference>
<proteinExistence type="predicted"/>
<evidence type="ECO:0000313" key="2">
    <source>
        <dbReference type="Proteomes" id="UP000034072"/>
    </source>
</evidence>
<accession>A0A0G0QU99</accession>
<sequence>MTIKLLKLKNYLTMISNSAKGENNMFRNLFGLAENQEVDLLDNGGKSCAVFVSAVLYLQKLIKDIHATVESTEKDMLSFGWQEVPELKVGAVIVWERQGGHLHVGFYAGNDKAISNASNSSGVPEVHDATYGGTRKIERIYWHKSLD</sequence>
<name>A0A0G0QU99_9BACT</name>
<evidence type="ECO:0000313" key="1">
    <source>
        <dbReference type="EMBL" id="KKR40926.1"/>
    </source>
</evidence>
<evidence type="ECO:0008006" key="3">
    <source>
        <dbReference type="Google" id="ProtNLM"/>
    </source>
</evidence>
<comment type="caution">
    <text evidence="1">The sequence shown here is derived from an EMBL/GenBank/DDBJ whole genome shotgun (WGS) entry which is preliminary data.</text>
</comment>